<dbReference type="RefSeq" id="WP_006073459.1">
    <property type="nucleotide sequence ID" value="NZ_CP033578.1"/>
</dbReference>
<accession>A0A3G4VI67</accession>
<keyword evidence="1 4" id="KW-0808">Transferase</keyword>
<dbReference type="EMBL" id="CP033578">
    <property type="protein sequence ID" value="AYV24493.1"/>
    <property type="molecule type" value="Genomic_DNA"/>
</dbReference>
<dbReference type="SUPFAM" id="SSF55729">
    <property type="entry name" value="Acyl-CoA N-acyltransferases (Nat)"/>
    <property type="match status" value="1"/>
</dbReference>
<dbReference type="AlphaFoldDB" id="A0A3G4VI67"/>
<reference evidence="4 5" key="1">
    <citation type="submission" date="2018-11" db="EMBL/GenBank/DDBJ databases">
        <title>Complete Genome Sequence of Vbrio mediterranei 117-T6: a Potential Pathogen Bacteria Isolated from the Conchocelis of Pyropia.</title>
        <authorList>
            <person name="Liu Q."/>
        </authorList>
    </citation>
    <scope>NUCLEOTIDE SEQUENCE [LARGE SCALE GENOMIC DNA]</scope>
    <source>
        <strain evidence="4 5">117-T6</strain>
    </source>
</reference>
<name>A0A3G4VI67_9VIBR</name>
<dbReference type="Proteomes" id="UP000279760">
    <property type="component" value="Chromosome 2"/>
</dbReference>
<dbReference type="InterPro" id="IPR016181">
    <property type="entry name" value="Acyl_CoA_acyltransferase"/>
</dbReference>
<evidence type="ECO:0000313" key="4">
    <source>
        <dbReference type="EMBL" id="AYV24493.1"/>
    </source>
</evidence>
<proteinExistence type="predicted"/>
<evidence type="ECO:0000259" key="3">
    <source>
        <dbReference type="PROSITE" id="PS51186"/>
    </source>
</evidence>
<dbReference type="PROSITE" id="PS51186">
    <property type="entry name" value="GNAT"/>
    <property type="match status" value="1"/>
</dbReference>
<protein>
    <submittedName>
        <fullName evidence="4">GNAT family N-acetyltransferase</fullName>
    </submittedName>
</protein>
<evidence type="ECO:0000256" key="2">
    <source>
        <dbReference type="ARBA" id="ARBA00023315"/>
    </source>
</evidence>
<dbReference type="InterPro" id="IPR000182">
    <property type="entry name" value="GNAT_dom"/>
</dbReference>
<evidence type="ECO:0000313" key="5">
    <source>
        <dbReference type="Proteomes" id="UP000279760"/>
    </source>
</evidence>
<dbReference type="Pfam" id="PF00583">
    <property type="entry name" value="Acetyltransf_1"/>
    <property type="match status" value="1"/>
</dbReference>
<feature type="domain" description="N-acetyltransferase" evidence="3">
    <location>
        <begin position="1"/>
        <end position="150"/>
    </location>
</feature>
<dbReference type="CDD" id="cd04301">
    <property type="entry name" value="NAT_SF"/>
    <property type="match status" value="1"/>
</dbReference>
<dbReference type="PANTHER" id="PTHR43420:SF47">
    <property type="entry name" value="N-ACETYLTRANSFERASE DOMAIN-CONTAINING PROTEIN"/>
    <property type="match status" value="1"/>
</dbReference>
<gene>
    <name evidence="4" type="ORF">ECB94_24895</name>
</gene>
<dbReference type="InterPro" id="IPR050680">
    <property type="entry name" value="YpeA/RimI_acetyltransf"/>
</dbReference>
<evidence type="ECO:0000256" key="1">
    <source>
        <dbReference type="ARBA" id="ARBA00022679"/>
    </source>
</evidence>
<keyword evidence="2" id="KW-0012">Acyltransferase</keyword>
<organism evidence="4 5">
    <name type="scientific">Vibrio mediterranei</name>
    <dbReference type="NCBI Taxonomy" id="689"/>
    <lineage>
        <taxon>Bacteria</taxon>
        <taxon>Pseudomonadati</taxon>
        <taxon>Pseudomonadota</taxon>
        <taxon>Gammaproteobacteria</taxon>
        <taxon>Vibrionales</taxon>
        <taxon>Vibrionaceae</taxon>
        <taxon>Vibrio</taxon>
    </lineage>
</organism>
<dbReference type="GO" id="GO:0016747">
    <property type="term" value="F:acyltransferase activity, transferring groups other than amino-acyl groups"/>
    <property type="evidence" value="ECO:0007669"/>
    <property type="project" value="InterPro"/>
</dbReference>
<dbReference type="Gene3D" id="3.40.630.30">
    <property type="match status" value="1"/>
</dbReference>
<sequence>MQLEKVTNNNLNAVLALQLDEAQRDFVSENVVSMAQAAVNPDYQPRVAMVDGEVIGFVMYSEWKNAPWATSDKLGEYYIFRVMTDKSYQGKGYGRLMMEALIKEIEELKPKAIHIGYCDENKVAQQFYQKLGFKEYGRFDWGDIAASIVY</sequence>
<dbReference type="PANTHER" id="PTHR43420">
    <property type="entry name" value="ACETYLTRANSFERASE"/>
    <property type="match status" value="1"/>
</dbReference>